<organism evidence="1 2">
    <name type="scientific">Cajanus cajan</name>
    <name type="common">Pigeon pea</name>
    <name type="synonym">Cajanus indicus</name>
    <dbReference type="NCBI Taxonomy" id="3821"/>
    <lineage>
        <taxon>Eukaryota</taxon>
        <taxon>Viridiplantae</taxon>
        <taxon>Streptophyta</taxon>
        <taxon>Embryophyta</taxon>
        <taxon>Tracheophyta</taxon>
        <taxon>Spermatophyta</taxon>
        <taxon>Magnoliopsida</taxon>
        <taxon>eudicotyledons</taxon>
        <taxon>Gunneridae</taxon>
        <taxon>Pentapetalae</taxon>
        <taxon>rosids</taxon>
        <taxon>fabids</taxon>
        <taxon>Fabales</taxon>
        <taxon>Fabaceae</taxon>
        <taxon>Papilionoideae</taxon>
        <taxon>50 kb inversion clade</taxon>
        <taxon>NPAAA clade</taxon>
        <taxon>indigoferoid/millettioid clade</taxon>
        <taxon>Phaseoleae</taxon>
        <taxon>Cajanus</taxon>
    </lineage>
</organism>
<dbReference type="Gramene" id="C.cajan_10556.t">
    <property type="protein sequence ID" value="C.cajan_10556.t"/>
    <property type="gene ID" value="C.cajan_10556"/>
</dbReference>
<reference evidence="1 2" key="1">
    <citation type="journal article" date="2012" name="Nat. Biotechnol.">
        <title>Draft genome sequence of pigeonpea (Cajanus cajan), an orphan legume crop of resource-poor farmers.</title>
        <authorList>
            <person name="Varshney R.K."/>
            <person name="Chen W."/>
            <person name="Li Y."/>
            <person name="Bharti A.K."/>
            <person name="Saxena R.K."/>
            <person name="Schlueter J.A."/>
            <person name="Donoghue M.T."/>
            <person name="Azam S."/>
            <person name="Fan G."/>
            <person name="Whaley A.M."/>
            <person name="Farmer A.D."/>
            <person name="Sheridan J."/>
            <person name="Iwata A."/>
            <person name="Tuteja R."/>
            <person name="Penmetsa R.V."/>
            <person name="Wu W."/>
            <person name="Upadhyaya H.D."/>
            <person name="Yang S.P."/>
            <person name="Shah T."/>
            <person name="Saxena K.B."/>
            <person name="Michael T."/>
            <person name="McCombie W.R."/>
            <person name="Yang B."/>
            <person name="Zhang G."/>
            <person name="Yang H."/>
            <person name="Wang J."/>
            <person name="Spillane C."/>
            <person name="Cook D.R."/>
            <person name="May G.D."/>
            <person name="Xu X."/>
            <person name="Jackson S.A."/>
        </authorList>
    </citation>
    <scope>NUCLEOTIDE SEQUENCE [LARGE SCALE GENOMIC DNA]</scope>
    <source>
        <strain evidence="2">cv. Asha</strain>
    </source>
</reference>
<feature type="non-terminal residue" evidence="1">
    <location>
        <position position="1"/>
    </location>
</feature>
<dbReference type="EMBL" id="CM003605">
    <property type="protein sequence ID" value="KYP71597.1"/>
    <property type="molecule type" value="Genomic_DNA"/>
</dbReference>
<dbReference type="SUPFAM" id="SSF56672">
    <property type="entry name" value="DNA/RNA polymerases"/>
    <property type="match status" value="1"/>
</dbReference>
<protein>
    <recommendedName>
        <fullName evidence="3">Retrovirus-related Pol polyprotein from transposon TNT 1-94</fullName>
    </recommendedName>
</protein>
<dbReference type="STRING" id="3821.A0A151TX02"/>
<dbReference type="PANTHER" id="PTHR11439:SF484">
    <property type="entry name" value="REVERSE TRANSCRIPTASE TY1_COPIA-TYPE DOMAIN-CONTAINING PROTEIN"/>
    <property type="match status" value="1"/>
</dbReference>
<keyword evidence="2" id="KW-1185">Reference proteome</keyword>
<evidence type="ECO:0000313" key="1">
    <source>
        <dbReference type="EMBL" id="KYP71597.1"/>
    </source>
</evidence>
<name>A0A151TX02_CAJCA</name>
<dbReference type="Proteomes" id="UP000075243">
    <property type="component" value="Chromosome 3"/>
</dbReference>
<dbReference type="PANTHER" id="PTHR11439">
    <property type="entry name" value="GAG-POL-RELATED RETROTRANSPOSON"/>
    <property type="match status" value="1"/>
</dbReference>
<dbReference type="CDD" id="cd09272">
    <property type="entry name" value="RNase_HI_RT_Ty1"/>
    <property type="match status" value="1"/>
</dbReference>
<accession>A0A151TX02</accession>
<dbReference type="AlphaFoldDB" id="A0A151TX02"/>
<gene>
    <name evidence="1" type="ORF">KK1_010862</name>
</gene>
<sequence length="161" mass="18572">DPKRYRRFTSRLNYLTLTRPGIAFLVSVIRQFINNPHLIFLPQNINNSHWTTVMRILRYIKKASGYGLLYEDKCNSKTIFYFDVDWTGSTSERRSSSGYCVLIRSNSISWGNKKQNTVARSNAEAGSRAMAITVSESTWLQQHLKQLQIGDIQGTKLIYDN</sequence>
<evidence type="ECO:0000313" key="2">
    <source>
        <dbReference type="Proteomes" id="UP000075243"/>
    </source>
</evidence>
<dbReference type="InterPro" id="IPR043502">
    <property type="entry name" value="DNA/RNA_pol_sf"/>
</dbReference>
<proteinExistence type="predicted"/>
<evidence type="ECO:0008006" key="3">
    <source>
        <dbReference type="Google" id="ProtNLM"/>
    </source>
</evidence>